<dbReference type="GeneID" id="26303266"/>
<name>A0A081CBY8_PSEA2</name>
<accession>A0A081CBY8</accession>
<gene>
    <name evidence="1" type="ORF">PAN0_004d2394</name>
</gene>
<protein>
    <submittedName>
        <fullName evidence="1">Uncharacterized protein</fullName>
    </submittedName>
</protein>
<keyword evidence="2" id="KW-1185">Reference proteome</keyword>
<organism evidence="1 2">
    <name type="scientific">Pseudozyma antarctica</name>
    <name type="common">Yeast</name>
    <name type="synonym">Candida antarctica</name>
    <dbReference type="NCBI Taxonomy" id="84753"/>
    <lineage>
        <taxon>Eukaryota</taxon>
        <taxon>Fungi</taxon>
        <taxon>Dikarya</taxon>
        <taxon>Basidiomycota</taxon>
        <taxon>Ustilaginomycotina</taxon>
        <taxon>Ustilaginomycetes</taxon>
        <taxon>Ustilaginales</taxon>
        <taxon>Ustilaginaceae</taxon>
        <taxon>Moesziomyces</taxon>
    </lineage>
</organism>
<dbReference type="Proteomes" id="UP000053758">
    <property type="component" value="Unassembled WGS sequence"/>
</dbReference>
<sequence length="430" mass="45097">MSAFHSTALSRPSLGHRSISEQAPLYDPSSTAHAGSRLRGSKATSGSVTKTGSHLPFSPLLPLPPVVDIKLHEAERELADDEQAENCAPNMFPGHNRPSVGPSALATRRQARRGVSEGFAALHPHQLAGNRAGLAVQPAVLTPGGKGALRLDIAAAADTKAPQACRSAGMIRSYSMPVATQDEHDEQQRIMALGLSPIGRYAANPAWWQYGWPSPGGVNHRHLHRAPVPEMLGQRRGSAQSKLAAVVAPAMGPSPRSSSPVSPRPSSRSSKTHSSCSPKSKSKHLPAIHQQTFSRAAAAAAAGASSSASSSPKVGRSPLSMISTNLPAVEPHAPEPAEAAFDIEMDALNQRFAQWSREAAPGIGLDEDYFNLAHDGGVLDARFQPAGAGSDSSDEARTPRAASPRLHAKPSLLLDTLDFVHPDHLAGGSD</sequence>
<dbReference type="HOGENOM" id="CLU_026172_0_0_1"/>
<dbReference type="AlphaFoldDB" id="A0A081CBY8"/>
<dbReference type="RefSeq" id="XP_014657824.1">
    <property type="nucleotide sequence ID" value="XM_014802338.1"/>
</dbReference>
<reference evidence="2" key="1">
    <citation type="journal article" date="2014" name="Genome Announc.">
        <title>Draft Genome Sequence of the Yeast Pseudozyma antarctica Type Strain JCM10317, a Producer of the Glycolipid Biosurfactants, Mannosylerythritol Lipids.</title>
        <authorList>
            <person name="Saika A."/>
            <person name="Koike H."/>
            <person name="Hori T."/>
            <person name="Fukuoka T."/>
            <person name="Sato S."/>
            <person name="Habe H."/>
            <person name="Kitamoto D."/>
            <person name="Morita T."/>
        </authorList>
    </citation>
    <scope>NUCLEOTIDE SEQUENCE [LARGE SCALE GENOMIC DNA]</scope>
    <source>
        <strain evidence="2">JCM 10317</strain>
    </source>
</reference>
<evidence type="ECO:0000313" key="2">
    <source>
        <dbReference type="Proteomes" id="UP000053758"/>
    </source>
</evidence>
<evidence type="ECO:0000313" key="1">
    <source>
        <dbReference type="EMBL" id="GAK64184.1"/>
    </source>
</evidence>
<proteinExistence type="predicted"/>
<dbReference type="EMBL" id="DF830071">
    <property type="protein sequence ID" value="GAK64184.1"/>
    <property type="molecule type" value="Genomic_DNA"/>
</dbReference>
<dbReference type="OrthoDB" id="2555252at2759"/>